<evidence type="ECO:0000256" key="3">
    <source>
        <dbReference type="ARBA" id="ARBA00022553"/>
    </source>
</evidence>
<organism evidence="8 9">
    <name type="scientific">Necator americanus</name>
    <name type="common">Human hookworm</name>
    <dbReference type="NCBI Taxonomy" id="51031"/>
    <lineage>
        <taxon>Eukaryota</taxon>
        <taxon>Metazoa</taxon>
        <taxon>Ecdysozoa</taxon>
        <taxon>Nematoda</taxon>
        <taxon>Chromadorea</taxon>
        <taxon>Rhabditida</taxon>
        <taxon>Rhabditina</taxon>
        <taxon>Rhabditomorpha</taxon>
        <taxon>Strongyloidea</taxon>
        <taxon>Ancylostomatidae</taxon>
        <taxon>Bunostominae</taxon>
        <taxon>Necator</taxon>
    </lineage>
</organism>
<evidence type="ECO:0000313" key="9">
    <source>
        <dbReference type="Proteomes" id="UP001303046"/>
    </source>
</evidence>
<keyword evidence="4" id="KW-0175">Coiled coil</keyword>
<keyword evidence="2" id="KW-0963">Cytoplasm</keyword>
<dbReference type="Gene3D" id="2.30.29.30">
    <property type="entry name" value="Pleckstrin-homology domain (PH domain)/Phosphotyrosine-binding domain (PTB)"/>
    <property type="match status" value="1"/>
</dbReference>
<dbReference type="PROSITE" id="PS50003">
    <property type="entry name" value="PH_DOMAIN"/>
    <property type="match status" value="1"/>
</dbReference>
<proteinExistence type="predicted"/>
<dbReference type="PROSITE" id="PS50010">
    <property type="entry name" value="DH_2"/>
    <property type="match status" value="1"/>
</dbReference>
<dbReference type="InterPro" id="IPR040181">
    <property type="entry name" value="PKHG5/7"/>
</dbReference>
<feature type="region of interest" description="Disordered" evidence="5">
    <location>
        <begin position="200"/>
        <end position="271"/>
    </location>
</feature>
<evidence type="ECO:0008006" key="10">
    <source>
        <dbReference type="Google" id="ProtNLM"/>
    </source>
</evidence>
<evidence type="ECO:0000256" key="1">
    <source>
        <dbReference type="ARBA" id="ARBA00004496"/>
    </source>
</evidence>
<dbReference type="EMBL" id="JAVFWL010000002">
    <property type="protein sequence ID" value="KAK6736329.1"/>
    <property type="molecule type" value="Genomic_DNA"/>
</dbReference>
<dbReference type="Gene3D" id="1.20.900.10">
    <property type="entry name" value="Dbl homology (DH) domain"/>
    <property type="match status" value="1"/>
</dbReference>
<dbReference type="PANTHER" id="PTHR13217:SF11">
    <property type="entry name" value="PLECKSTRIN HOMOLOGY DOMAIN-CONTAINING FAMILY G MEMBER 5"/>
    <property type="match status" value="1"/>
</dbReference>
<sequence length="1044" mass="118167">MVFTPLVPPQRTLESAMSAPGRRLRTERSSTIALAALFEYYEDCLREDTVRGSRSRRPSLPVIHQQAVLNTTVTNSAASAMSSVGHTKARRPSLVEFHDAIRYHAVDIEGPAYMVAHFPDCDDTSEKILVEPGLKLYQVFEEPLRSRGLNVNDVEIFVERSSSAIPENADVRFLAGRNVIVKGRPGMRVGRHTRATLSMDEAAASERPSRKMSADAVSRKSSFVHSRMMQKARQDYRMHSTDEADARGSDSSLKDTAMDEPSCSLTVDDGGTRRARSVTSSRISLFFAKEKEMLNKLNEMKERTEPLSSIIPEIESHWTEIVADRGSLTRRHVDQQEAIWEIVTTEYRYIQVLKNMHDLSCYFVELQKIGYFKDISVARVFLNYSELFTVNVIFWRRAIQPLLESSRQSHKPLDPVMLMNGFEDISEWSKCYIPFNLGHDDSHTYVQKKQKDNEIFREFVQWAESQESMRRQKLCDTLTSPMQRLTRYSLLLKAVLSNSTDDRERLIIQTMIDRTDAATQQLNFELNNNDLRLQMAEIMKSIDGYDAVDSEEFEKLFPNRRTTLDLMAPMPLLPGPPQFRRVIHRGNLKVRESRQGPKVEMHCLLFTDMLLLCKTSNKRTDKGLRVARPPIHVAHMIYHPFNDASGFFIICMNEFDAPSSIYLMHTTDEKETRRWLEMINITSNEFKRLQGRHNDFENPLYELRKGPSWQQNYLPSAITHRKSSSMDSQVVAAHAHMSHMHRAATVCSTEQLDRNPDRVDSPNRLPPIHKLSVASYPLCSSKSSVDLHMTLGTEGSSASTEHHPFPRSRSNSSDPELDGKSSRSPSPRRKETVIRLTEEAQEVLHQHAKTKPDISTATEELGDTCAVAEEELAQPHGRRFEKRYHTADGIDVLKPKGAMLQGGILKRFSWNVSSAVGASSRKISARLGEHSRRHSQASTAASSESFGSSTSGISSSSSHADNESIKAHISTIAINDEDATTGMFNIKLDVQDDLSDSTTIPSVQQPLQVTPPLPNLPPPHAENGQKHQDLLRFIMENHLETSDV</sequence>
<keyword evidence="9" id="KW-1185">Reference proteome</keyword>
<feature type="region of interest" description="Disordered" evidence="5">
    <location>
        <begin position="793"/>
        <end position="832"/>
    </location>
</feature>
<keyword evidence="3" id="KW-0597">Phosphoprotein</keyword>
<evidence type="ECO:0000259" key="7">
    <source>
        <dbReference type="PROSITE" id="PS50010"/>
    </source>
</evidence>
<feature type="domain" description="DH" evidence="7">
    <location>
        <begin position="334"/>
        <end position="525"/>
    </location>
</feature>
<accession>A0ABR1CCY0</accession>
<dbReference type="PANTHER" id="PTHR13217">
    <property type="entry name" value="PLECKSTRIN HOMOLOGY DOMAIN-CONTAINING FAMILY G MEMBER 7"/>
    <property type="match status" value="1"/>
</dbReference>
<comment type="caution">
    <text evidence="8">The sequence shown here is derived from an EMBL/GenBank/DDBJ whole genome shotgun (WGS) entry which is preliminary data.</text>
</comment>
<feature type="compositionally biased region" description="Low complexity" evidence="5">
    <location>
        <begin position="938"/>
        <end position="958"/>
    </location>
</feature>
<evidence type="ECO:0000256" key="5">
    <source>
        <dbReference type="SAM" id="MobiDB-lite"/>
    </source>
</evidence>
<dbReference type="CDD" id="cd13244">
    <property type="entry name" value="PH_PLEKHG5_G6"/>
    <property type="match status" value="1"/>
</dbReference>
<dbReference type="SUPFAM" id="SSF48065">
    <property type="entry name" value="DBL homology domain (DH-domain)"/>
    <property type="match status" value="1"/>
</dbReference>
<dbReference type="CDD" id="cd00160">
    <property type="entry name" value="RhoGEF"/>
    <property type="match status" value="1"/>
</dbReference>
<dbReference type="SMART" id="SM00233">
    <property type="entry name" value="PH"/>
    <property type="match status" value="1"/>
</dbReference>
<gene>
    <name evidence="8" type="primary">Necator_chrII.g6963</name>
    <name evidence="8" type="ORF">RB195_019170</name>
</gene>
<evidence type="ECO:0000313" key="8">
    <source>
        <dbReference type="EMBL" id="KAK6736329.1"/>
    </source>
</evidence>
<dbReference type="Pfam" id="PF00621">
    <property type="entry name" value="RhoGEF"/>
    <property type="match status" value="1"/>
</dbReference>
<dbReference type="SMART" id="SM00325">
    <property type="entry name" value="RhoGEF"/>
    <property type="match status" value="1"/>
</dbReference>
<feature type="compositionally biased region" description="Basic and acidic residues" evidence="5">
    <location>
        <begin position="232"/>
        <end position="257"/>
    </location>
</feature>
<dbReference type="InterPro" id="IPR041020">
    <property type="entry name" value="PH_16"/>
</dbReference>
<name>A0ABR1CCY0_NECAM</name>
<dbReference type="InterPro" id="IPR001849">
    <property type="entry name" value="PH_domain"/>
</dbReference>
<dbReference type="Proteomes" id="UP001303046">
    <property type="component" value="Unassembled WGS sequence"/>
</dbReference>
<protein>
    <recommendedName>
        <fullName evidence="10">DH domain-containing protein</fullName>
    </recommendedName>
</protein>
<evidence type="ECO:0000256" key="2">
    <source>
        <dbReference type="ARBA" id="ARBA00022490"/>
    </source>
</evidence>
<feature type="region of interest" description="Disordered" evidence="5">
    <location>
        <begin position="927"/>
        <end position="960"/>
    </location>
</feature>
<dbReference type="Pfam" id="PF17838">
    <property type="entry name" value="PH_16"/>
    <property type="match status" value="1"/>
</dbReference>
<dbReference type="InterPro" id="IPR035899">
    <property type="entry name" value="DBL_dom_sf"/>
</dbReference>
<feature type="domain" description="PH" evidence="6">
    <location>
        <begin position="581"/>
        <end position="684"/>
    </location>
</feature>
<comment type="subcellular location">
    <subcellularLocation>
        <location evidence="1">Cytoplasm</location>
    </subcellularLocation>
</comment>
<evidence type="ECO:0000259" key="6">
    <source>
        <dbReference type="PROSITE" id="PS50003"/>
    </source>
</evidence>
<dbReference type="SUPFAM" id="SSF50729">
    <property type="entry name" value="PH domain-like"/>
    <property type="match status" value="1"/>
</dbReference>
<reference evidence="8 9" key="1">
    <citation type="submission" date="2023-08" db="EMBL/GenBank/DDBJ databases">
        <title>A Necator americanus chromosomal reference genome.</title>
        <authorList>
            <person name="Ilik V."/>
            <person name="Petrzelkova K.J."/>
            <person name="Pardy F."/>
            <person name="Fuh T."/>
            <person name="Niatou-Singa F.S."/>
            <person name="Gouil Q."/>
            <person name="Baker L."/>
            <person name="Ritchie M.E."/>
            <person name="Jex A.R."/>
            <person name="Gazzola D."/>
            <person name="Li H."/>
            <person name="Toshio Fujiwara R."/>
            <person name="Zhan B."/>
            <person name="Aroian R.V."/>
            <person name="Pafco B."/>
            <person name="Schwarz E.M."/>
        </authorList>
    </citation>
    <scope>NUCLEOTIDE SEQUENCE [LARGE SCALE GENOMIC DNA]</scope>
    <source>
        <strain evidence="8 9">Aroian</strain>
        <tissue evidence="8">Whole animal</tissue>
    </source>
</reference>
<dbReference type="InterPro" id="IPR000219">
    <property type="entry name" value="DH_dom"/>
</dbReference>
<evidence type="ECO:0000256" key="4">
    <source>
        <dbReference type="ARBA" id="ARBA00023054"/>
    </source>
</evidence>
<dbReference type="InterPro" id="IPR011993">
    <property type="entry name" value="PH-like_dom_sf"/>
</dbReference>